<dbReference type="EMBL" id="JAAGWH010000026">
    <property type="protein sequence ID" value="NEK94567.1"/>
    <property type="molecule type" value="Genomic_DNA"/>
</dbReference>
<accession>A0A6P0H7Z2</accession>
<name>A0A6P0H7Z2_9ACTN</name>
<comment type="caution">
    <text evidence="3">The sequence shown here is derived from an EMBL/GenBank/DDBJ whole genome shotgun (WGS) entry which is preliminary data.</text>
</comment>
<protein>
    <submittedName>
        <fullName evidence="3">Uncharacterized protein</fullName>
    </submittedName>
</protein>
<dbReference type="RefSeq" id="WP_163611145.1">
    <property type="nucleotide sequence ID" value="NZ_JAAGWB010000028.1"/>
</dbReference>
<sequence length="197" mass="20742">MAGTSFPDGTVVELPGPAVRPAGWQFEAHATTPGRPPSRVVVSADAAAGAPHLWVVLMQAADGSGTDLVAFSTPTRPDGTVVGPGEVPALGVRWGEQSGAVRWSPSTGVVSQVYVAPAHRRRRVATKLLLMAGGVQGLTGTARLRGDGRLTDLGDAWLSRQPDWWRQRVPTRTEHLPPMTPPSDTAGVPLRNLEPDA</sequence>
<evidence type="ECO:0000313" key="5">
    <source>
        <dbReference type="Proteomes" id="UP000471152"/>
    </source>
</evidence>
<dbReference type="CDD" id="cd04301">
    <property type="entry name" value="NAT_SF"/>
    <property type="match status" value="1"/>
</dbReference>
<keyword evidence="4" id="KW-1185">Reference proteome</keyword>
<reference evidence="2 4" key="1">
    <citation type="submission" date="2020-01" db="EMBL/GenBank/DDBJ databases">
        <title>the WGS Modestobacter muralis CPCC 204518.</title>
        <authorList>
            <person name="Jiang Z."/>
        </authorList>
    </citation>
    <scope>NUCLEOTIDE SEQUENCE [LARGE SCALE GENOMIC DNA]</scope>
    <source>
        <strain evidence="2 4">DSM 100205</strain>
    </source>
</reference>
<dbReference type="InterPro" id="IPR016181">
    <property type="entry name" value="Acyl_CoA_acyltransferase"/>
</dbReference>
<dbReference type="EMBL" id="JAAGWB010000028">
    <property type="protein sequence ID" value="NEN51455.1"/>
    <property type="molecule type" value="Genomic_DNA"/>
</dbReference>
<proteinExistence type="predicted"/>
<dbReference type="Gene3D" id="3.40.630.30">
    <property type="match status" value="1"/>
</dbReference>
<dbReference type="SUPFAM" id="SSF55729">
    <property type="entry name" value="Acyl-CoA N-acyltransferases (Nat)"/>
    <property type="match status" value="1"/>
</dbReference>
<evidence type="ECO:0000313" key="3">
    <source>
        <dbReference type="EMBL" id="NEN51455.1"/>
    </source>
</evidence>
<feature type="region of interest" description="Disordered" evidence="1">
    <location>
        <begin position="171"/>
        <end position="197"/>
    </location>
</feature>
<dbReference type="Proteomes" id="UP000471152">
    <property type="component" value="Unassembled WGS sequence"/>
</dbReference>
<reference evidence="3 5" key="2">
    <citation type="submission" date="2020-02" db="EMBL/GenBank/DDBJ databases">
        <title>The WGS of Modestobacter muralis DSM 100205.</title>
        <authorList>
            <person name="Jiang Z."/>
        </authorList>
    </citation>
    <scope>NUCLEOTIDE SEQUENCE [LARGE SCALE GENOMIC DNA]</scope>
    <source>
        <strain evidence="3 5">DSM 100205</strain>
    </source>
</reference>
<dbReference type="AlphaFoldDB" id="A0A6P0H7Z2"/>
<organism evidence="3 5">
    <name type="scientific">Modestobacter muralis</name>
    <dbReference type="NCBI Taxonomy" id="1608614"/>
    <lineage>
        <taxon>Bacteria</taxon>
        <taxon>Bacillati</taxon>
        <taxon>Actinomycetota</taxon>
        <taxon>Actinomycetes</taxon>
        <taxon>Geodermatophilales</taxon>
        <taxon>Geodermatophilaceae</taxon>
        <taxon>Modestobacter</taxon>
    </lineage>
</organism>
<dbReference type="Proteomes" id="UP000468828">
    <property type="component" value="Unassembled WGS sequence"/>
</dbReference>
<evidence type="ECO:0000313" key="4">
    <source>
        <dbReference type="Proteomes" id="UP000468828"/>
    </source>
</evidence>
<gene>
    <name evidence="3" type="ORF">G3R41_11010</name>
    <name evidence="2" type="ORF">GCU67_10355</name>
</gene>
<evidence type="ECO:0000256" key="1">
    <source>
        <dbReference type="SAM" id="MobiDB-lite"/>
    </source>
</evidence>
<evidence type="ECO:0000313" key="2">
    <source>
        <dbReference type="EMBL" id="NEK94567.1"/>
    </source>
</evidence>